<gene>
    <name evidence="1" type="ORF">JMM60_20020</name>
</gene>
<keyword evidence="2" id="KW-1185">Reference proteome</keyword>
<sequence>MNARFLRAKAKPATSAEVIADLIEIERLIRIVCTREGNPLTLRAADELAKTHRRIRNLRYRIESEAGL</sequence>
<evidence type="ECO:0000313" key="1">
    <source>
        <dbReference type="EMBL" id="MBL3611032.1"/>
    </source>
</evidence>
<dbReference type="EMBL" id="JAESJJ010000042">
    <property type="protein sequence ID" value="MBL3611032.1"/>
    <property type="molecule type" value="Genomic_DNA"/>
</dbReference>
<dbReference type="Proteomes" id="UP000604473">
    <property type="component" value="Unassembled WGS sequence"/>
</dbReference>
<proteinExistence type="predicted"/>
<accession>A0ABS1RZT2</accession>
<reference evidence="1 2" key="1">
    <citation type="submission" date="2021-01" db="EMBL/GenBank/DDBJ databases">
        <title>Draft genomes of Rhodovulum sulfidophilum.</title>
        <authorList>
            <person name="Guzman M.S."/>
        </authorList>
    </citation>
    <scope>NUCLEOTIDE SEQUENCE [LARGE SCALE GENOMIC DNA]</scope>
    <source>
        <strain evidence="1 2">AB35</strain>
    </source>
</reference>
<name>A0ABS1RZT2_RHOSU</name>
<comment type="caution">
    <text evidence="1">The sequence shown here is derived from an EMBL/GenBank/DDBJ whole genome shotgun (WGS) entry which is preliminary data.</text>
</comment>
<dbReference type="RefSeq" id="WP_202250526.1">
    <property type="nucleotide sequence ID" value="NZ_JAESJJ010000042.1"/>
</dbReference>
<organism evidence="1 2">
    <name type="scientific">Rhodovulum sulfidophilum</name>
    <name type="common">Rhodobacter sulfidophilus</name>
    <dbReference type="NCBI Taxonomy" id="35806"/>
    <lineage>
        <taxon>Bacteria</taxon>
        <taxon>Pseudomonadati</taxon>
        <taxon>Pseudomonadota</taxon>
        <taxon>Alphaproteobacteria</taxon>
        <taxon>Rhodobacterales</taxon>
        <taxon>Paracoccaceae</taxon>
        <taxon>Rhodovulum</taxon>
    </lineage>
</organism>
<protein>
    <submittedName>
        <fullName evidence="1">Uncharacterized protein</fullName>
    </submittedName>
</protein>
<evidence type="ECO:0000313" key="2">
    <source>
        <dbReference type="Proteomes" id="UP000604473"/>
    </source>
</evidence>